<name>A0A8J4VXA5_9ROSI</name>
<dbReference type="EMBL" id="JRKL02001320">
    <property type="protein sequence ID" value="KAF3964739.1"/>
    <property type="molecule type" value="Genomic_DNA"/>
</dbReference>
<feature type="compositionally biased region" description="Low complexity" evidence="1">
    <location>
        <begin position="23"/>
        <end position="34"/>
    </location>
</feature>
<gene>
    <name evidence="2" type="ORF">CMV_011011</name>
</gene>
<accession>A0A8J4VXA5</accession>
<sequence length="78" mass="8172">MAIVAESSEANLIPPPPPPPSPSEGHSNSNSNNEMDGQLLHLAWSKDLLAHPWGNACTHAVSLALEKPLKLKGNAASN</sequence>
<proteinExistence type="predicted"/>
<evidence type="ECO:0000313" key="3">
    <source>
        <dbReference type="Proteomes" id="UP000737018"/>
    </source>
</evidence>
<feature type="compositionally biased region" description="Pro residues" evidence="1">
    <location>
        <begin position="13"/>
        <end position="22"/>
    </location>
</feature>
<dbReference type="Proteomes" id="UP000737018">
    <property type="component" value="Unassembled WGS sequence"/>
</dbReference>
<evidence type="ECO:0000313" key="2">
    <source>
        <dbReference type="EMBL" id="KAF3964739.1"/>
    </source>
</evidence>
<keyword evidence="3" id="KW-1185">Reference proteome</keyword>
<reference evidence="2" key="1">
    <citation type="submission" date="2020-03" db="EMBL/GenBank/DDBJ databases">
        <title>Castanea mollissima Vanexum genome sequencing.</title>
        <authorList>
            <person name="Staton M."/>
        </authorList>
    </citation>
    <scope>NUCLEOTIDE SEQUENCE</scope>
    <source>
        <tissue evidence="2">Leaf</tissue>
    </source>
</reference>
<evidence type="ECO:0000256" key="1">
    <source>
        <dbReference type="SAM" id="MobiDB-lite"/>
    </source>
</evidence>
<comment type="caution">
    <text evidence="2">The sequence shown here is derived from an EMBL/GenBank/DDBJ whole genome shotgun (WGS) entry which is preliminary data.</text>
</comment>
<dbReference type="AlphaFoldDB" id="A0A8J4VXA5"/>
<protein>
    <submittedName>
        <fullName evidence="2">Uncharacterized protein</fullName>
    </submittedName>
</protein>
<feature type="region of interest" description="Disordered" evidence="1">
    <location>
        <begin position="1"/>
        <end position="38"/>
    </location>
</feature>
<organism evidence="2 3">
    <name type="scientific">Castanea mollissima</name>
    <name type="common">Chinese chestnut</name>
    <dbReference type="NCBI Taxonomy" id="60419"/>
    <lineage>
        <taxon>Eukaryota</taxon>
        <taxon>Viridiplantae</taxon>
        <taxon>Streptophyta</taxon>
        <taxon>Embryophyta</taxon>
        <taxon>Tracheophyta</taxon>
        <taxon>Spermatophyta</taxon>
        <taxon>Magnoliopsida</taxon>
        <taxon>eudicotyledons</taxon>
        <taxon>Gunneridae</taxon>
        <taxon>Pentapetalae</taxon>
        <taxon>rosids</taxon>
        <taxon>fabids</taxon>
        <taxon>Fagales</taxon>
        <taxon>Fagaceae</taxon>
        <taxon>Castanea</taxon>
    </lineage>
</organism>